<dbReference type="Proteomes" id="UP001164539">
    <property type="component" value="Chromosome 13"/>
</dbReference>
<dbReference type="EMBL" id="CM051406">
    <property type="protein sequence ID" value="KAJ4702457.1"/>
    <property type="molecule type" value="Genomic_DNA"/>
</dbReference>
<organism evidence="1 2">
    <name type="scientific">Melia azedarach</name>
    <name type="common">Chinaberry tree</name>
    <dbReference type="NCBI Taxonomy" id="155640"/>
    <lineage>
        <taxon>Eukaryota</taxon>
        <taxon>Viridiplantae</taxon>
        <taxon>Streptophyta</taxon>
        <taxon>Embryophyta</taxon>
        <taxon>Tracheophyta</taxon>
        <taxon>Spermatophyta</taxon>
        <taxon>Magnoliopsida</taxon>
        <taxon>eudicotyledons</taxon>
        <taxon>Gunneridae</taxon>
        <taxon>Pentapetalae</taxon>
        <taxon>rosids</taxon>
        <taxon>malvids</taxon>
        <taxon>Sapindales</taxon>
        <taxon>Meliaceae</taxon>
        <taxon>Melia</taxon>
    </lineage>
</organism>
<reference evidence="1 2" key="1">
    <citation type="journal article" date="2023" name="Science">
        <title>Complex scaffold remodeling in plant triterpene biosynthesis.</title>
        <authorList>
            <person name="De La Pena R."/>
            <person name="Hodgson H."/>
            <person name="Liu J.C."/>
            <person name="Stephenson M.J."/>
            <person name="Martin A.C."/>
            <person name="Owen C."/>
            <person name="Harkess A."/>
            <person name="Leebens-Mack J."/>
            <person name="Jimenez L.E."/>
            <person name="Osbourn A."/>
            <person name="Sattely E.S."/>
        </authorList>
    </citation>
    <scope>NUCLEOTIDE SEQUENCE [LARGE SCALE GENOMIC DNA]</scope>
    <source>
        <strain evidence="2">cv. JPN11</strain>
        <tissue evidence="1">Leaf</tissue>
    </source>
</reference>
<protein>
    <submittedName>
        <fullName evidence="1">LRR receptor-like kinase</fullName>
    </submittedName>
</protein>
<keyword evidence="2" id="KW-1185">Reference proteome</keyword>
<name>A0ACC1WTS5_MELAZ</name>
<sequence length="1045" mass="115848">MGSLQLLITKIAVCLVIWFPLISQRGGSEFKFIQSAAAQPLEPATSPATSPAPSPAPSPKLNGDETDTLRWIVSNLDIAPELNIKESACDDEFGSSVTITCTDNTKTRHITGITINGARLTGEISIYVADLTYLKFLDLSNNKIGGSIPENLGTLPNLITLDLSKNQLTGKIPQNLGNLTKLQYLDLSENQLTGKIPQNLGKLKNLQKLFLYQNLLTEKIPATLGGLSSLLILNLAWNQLSGDIPPDLGDLFGLQRLALSNNELTGNPPSQLGNLSKLTSLWLISNNLEGELPKEYEKLINLKEFGVGGNNLSGHIPPYIAKWVELMELNLVGNNFEGELPQEILNMANLQYLLVSDLNNSGFPFPKTATLPRIYSLMLRNCNIIGEIPSYISVWSRRSLYYLDLSFNKLTGGLPDDLKGVPLNRLMLTGNMLNGTFPSWINNTVRMMGDLSYNNFTFPDEPHVDLDPTDSDQTNIINIEPRNSDFPRDIMDKHCGGKTSKYHSLFINAGGDEVTIGRNHFEADNSTSSFYVNKPAYNWAYSCNGDFFGKRTNSSDYIANATCGVSVNSEMAPLYSKARLCPQSLTYYGFCLHKGRYKVSLHFSEIIFSKDEDLSSSGKRVFDIYIQGKLERKDFNIKEVAGGPNEMLIENFEDVVVRDNKLEIRLFWNGKGSLFSPTPINGPLISAISVTPKFKVGGLSKLEIAGIVLAAVLAPLLIVALMWRLGWLGDRELRVNKVTLQGVPYTIKQVKDATRNFSSKNEVGKGRFGTVYKAELSDKMNKMTVAVKKLSPQSKHEIGQIGTEVYALKQLGENENVVKLLDCYSKKDLHLLIYEYMEKGSLQQALFDPNSDIQLDWPTRIGICLGIGKGLKYLHEDKKSHKIVHRNIKPSNVLLDGNLKAKVADFGLAKFYDEENPFKFIQEKGTAVYMAPEYGMRKAITVAVDVYSFGIVLLEIVSGQTNAAYDANQETVFLLDKAIVLNTKGRLFDLVDTNMPNINRNVRKQAIEVLELAIKCVDQSPTLRPTMSEVVSELEKISNVATTSA</sequence>
<evidence type="ECO:0000313" key="2">
    <source>
        <dbReference type="Proteomes" id="UP001164539"/>
    </source>
</evidence>
<comment type="caution">
    <text evidence="1">The sequence shown here is derived from an EMBL/GenBank/DDBJ whole genome shotgun (WGS) entry which is preliminary data.</text>
</comment>
<gene>
    <name evidence="1" type="ORF">OWV82_022511</name>
</gene>
<proteinExistence type="predicted"/>
<evidence type="ECO:0000313" key="1">
    <source>
        <dbReference type="EMBL" id="KAJ4702457.1"/>
    </source>
</evidence>
<accession>A0ACC1WTS5</accession>